<dbReference type="InterPro" id="IPR050111">
    <property type="entry name" value="C-type_lectin/snaclec_domain"/>
</dbReference>
<sequence>MQGMEMVLLLAVLGVTVTLGGPTSTFLMVERDLAPPYTHTTLMTPAECTLACFASGIPTCLGFVWLPLPTSTNGEDGCDSGQKSCNTESSGGIMTKGRCGLLQCVPNPFTLVSSPGARIYLVRGSSSPKYGSIKAPSSYTMACTYAYRVFNKVQLTFQGAEDRCTQDGAQLIAIKSEEEQRVVKESVQEGEAYWIGLSDRRQEGDWRLSDGSKPSYVNWDIGQPNNYVKSTKDQDCAMLFQGAWNDNQCDQELRFICQIPFLEI</sequence>
<evidence type="ECO:0000259" key="2">
    <source>
        <dbReference type="PROSITE" id="PS50041"/>
    </source>
</evidence>
<dbReference type="OrthoDB" id="6336996at2759"/>
<gene>
    <name evidence="3" type="primary">Colec12-L</name>
    <name evidence="3" type="ORF">Hamer_G020148</name>
</gene>
<dbReference type="Proteomes" id="UP000747542">
    <property type="component" value="Unassembled WGS sequence"/>
</dbReference>
<comment type="caution">
    <text evidence="3">The sequence shown here is derived from an EMBL/GenBank/DDBJ whole genome shotgun (WGS) entry which is preliminary data.</text>
</comment>
<dbReference type="InterPro" id="IPR001304">
    <property type="entry name" value="C-type_lectin-like"/>
</dbReference>
<dbReference type="PROSITE" id="PS50041">
    <property type="entry name" value="C_TYPE_LECTIN_2"/>
    <property type="match status" value="1"/>
</dbReference>
<dbReference type="PANTHER" id="PTHR22803">
    <property type="entry name" value="MANNOSE, PHOSPHOLIPASE, LECTIN RECEPTOR RELATED"/>
    <property type="match status" value="1"/>
</dbReference>
<dbReference type="AlphaFoldDB" id="A0A8J5TJV9"/>
<organism evidence="3 4">
    <name type="scientific">Homarus americanus</name>
    <name type="common">American lobster</name>
    <dbReference type="NCBI Taxonomy" id="6706"/>
    <lineage>
        <taxon>Eukaryota</taxon>
        <taxon>Metazoa</taxon>
        <taxon>Ecdysozoa</taxon>
        <taxon>Arthropoda</taxon>
        <taxon>Crustacea</taxon>
        <taxon>Multicrustacea</taxon>
        <taxon>Malacostraca</taxon>
        <taxon>Eumalacostraca</taxon>
        <taxon>Eucarida</taxon>
        <taxon>Decapoda</taxon>
        <taxon>Pleocyemata</taxon>
        <taxon>Astacidea</taxon>
        <taxon>Nephropoidea</taxon>
        <taxon>Nephropidae</taxon>
        <taxon>Homarus</taxon>
    </lineage>
</organism>
<feature type="chain" id="PRO_5035203537" evidence="1">
    <location>
        <begin position="21"/>
        <end position="264"/>
    </location>
</feature>
<keyword evidence="1" id="KW-0732">Signal</keyword>
<dbReference type="Pfam" id="PF00059">
    <property type="entry name" value="Lectin_C"/>
    <property type="match status" value="1"/>
</dbReference>
<accession>A0A8J5TJV9</accession>
<evidence type="ECO:0000313" key="3">
    <source>
        <dbReference type="EMBL" id="KAG7173523.1"/>
    </source>
</evidence>
<feature type="domain" description="C-type lectin" evidence="2">
    <location>
        <begin position="139"/>
        <end position="258"/>
    </location>
</feature>
<reference evidence="3" key="1">
    <citation type="journal article" date="2021" name="Sci. Adv.">
        <title>The American lobster genome reveals insights on longevity, neural, and immune adaptations.</title>
        <authorList>
            <person name="Polinski J.M."/>
            <person name="Zimin A.V."/>
            <person name="Clark K.F."/>
            <person name="Kohn A.B."/>
            <person name="Sadowski N."/>
            <person name="Timp W."/>
            <person name="Ptitsyn A."/>
            <person name="Khanna P."/>
            <person name="Romanova D.Y."/>
            <person name="Williams P."/>
            <person name="Greenwood S.J."/>
            <person name="Moroz L.L."/>
            <person name="Walt D.R."/>
            <person name="Bodnar A.G."/>
        </authorList>
    </citation>
    <scope>NUCLEOTIDE SEQUENCE</scope>
    <source>
        <strain evidence="3">GMGI-L3</strain>
    </source>
</reference>
<dbReference type="SMART" id="SM00034">
    <property type="entry name" value="CLECT"/>
    <property type="match status" value="1"/>
</dbReference>
<keyword evidence="4" id="KW-1185">Reference proteome</keyword>
<dbReference type="EMBL" id="JAHLQT010009549">
    <property type="protein sequence ID" value="KAG7173523.1"/>
    <property type="molecule type" value="Genomic_DNA"/>
</dbReference>
<name>A0A8J5TJV9_HOMAM</name>
<proteinExistence type="predicted"/>
<dbReference type="InterPro" id="IPR018378">
    <property type="entry name" value="C-type_lectin_CS"/>
</dbReference>
<feature type="signal peptide" evidence="1">
    <location>
        <begin position="1"/>
        <end position="20"/>
    </location>
</feature>
<protein>
    <submittedName>
        <fullName evidence="3">Collectin-12-like</fullName>
    </submittedName>
</protein>
<evidence type="ECO:0000313" key="4">
    <source>
        <dbReference type="Proteomes" id="UP000747542"/>
    </source>
</evidence>
<evidence type="ECO:0000256" key="1">
    <source>
        <dbReference type="SAM" id="SignalP"/>
    </source>
</evidence>
<dbReference type="PROSITE" id="PS00615">
    <property type="entry name" value="C_TYPE_LECTIN_1"/>
    <property type="match status" value="1"/>
</dbReference>